<organism evidence="2 3">
    <name type="scientific">Polarella glacialis</name>
    <name type="common">Dinoflagellate</name>
    <dbReference type="NCBI Taxonomy" id="89957"/>
    <lineage>
        <taxon>Eukaryota</taxon>
        <taxon>Sar</taxon>
        <taxon>Alveolata</taxon>
        <taxon>Dinophyceae</taxon>
        <taxon>Suessiales</taxon>
        <taxon>Suessiaceae</taxon>
        <taxon>Polarella</taxon>
    </lineage>
</organism>
<comment type="caution">
    <text evidence="2">The sequence shown here is derived from an EMBL/GenBank/DDBJ whole genome shotgun (WGS) entry which is preliminary data.</text>
</comment>
<name>A0A813KMX8_POLGL</name>
<feature type="region of interest" description="Disordered" evidence="1">
    <location>
        <begin position="1"/>
        <end position="40"/>
    </location>
</feature>
<evidence type="ECO:0000256" key="1">
    <source>
        <dbReference type="SAM" id="MobiDB-lite"/>
    </source>
</evidence>
<proteinExistence type="predicted"/>
<dbReference type="Proteomes" id="UP000626109">
    <property type="component" value="Unassembled WGS sequence"/>
</dbReference>
<evidence type="ECO:0008006" key="4">
    <source>
        <dbReference type="Google" id="ProtNLM"/>
    </source>
</evidence>
<dbReference type="EMBL" id="CAJNNW010032179">
    <property type="protein sequence ID" value="CAE8711585.1"/>
    <property type="molecule type" value="Genomic_DNA"/>
</dbReference>
<sequence>MCSLDSGSDGGSTRGSDARRMSDLSPASRGSTPGSDASPLAKLPHIPDAFVVENNSFLEFFFLDDEEIEEDSFTPSRLVRSASDGSLLSSSRAAVEVCYQFPLPALQKVNSTINKPTLMEEPHLSLGSQMHPLACKPCVFFPQQMCYKGGDCIFCHLTHRKSKQIRPSKKVRAMLKASLTSCA</sequence>
<accession>A0A813KMX8</accession>
<evidence type="ECO:0000313" key="2">
    <source>
        <dbReference type="EMBL" id="CAE8711585.1"/>
    </source>
</evidence>
<reference evidence="2" key="1">
    <citation type="submission" date="2021-02" db="EMBL/GenBank/DDBJ databases">
        <authorList>
            <person name="Dougan E. K."/>
            <person name="Rhodes N."/>
            <person name="Thang M."/>
            <person name="Chan C."/>
        </authorList>
    </citation>
    <scope>NUCLEOTIDE SEQUENCE</scope>
</reference>
<evidence type="ECO:0000313" key="3">
    <source>
        <dbReference type="Proteomes" id="UP000626109"/>
    </source>
</evidence>
<dbReference type="AlphaFoldDB" id="A0A813KMX8"/>
<gene>
    <name evidence="2" type="ORF">PGLA2088_LOCUS36551</name>
</gene>
<protein>
    <recommendedName>
        <fullName evidence="4">C3H1-type domain-containing protein</fullName>
    </recommendedName>
</protein>